<sequence>MNKLLFLALLIPVLSFSQRVELPLRDGHLIYEKVDSIPGKSMSEIFLSARQWVNDHFTQPKDNLQIDEKETGKLLGRYSFDTYVDKTLAIHNSVIVTIECKENKARVRLLSFDFIVDGAKEKRRVDEVIQEQQKSGIDIYSYENWGELDAAAKSILSGIFNALKIDDKF</sequence>
<dbReference type="InterPro" id="IPR027823">
    <property type="entry name" value="DUF4468"/>
</dbReference>
<protein>
    <submittedName>
        <fullName evidence="2">DUF4468 domain-containing protein</fullName>
    </submittedName>
</protein>
<dbReference type="Proteomes" id="UP000261284">
    <property type="component" value="Unassembled WGS sequence"/>
</dbReference>
<reference evidence="2 3" key="1">
    <citation type="submission" date="2018-08" db="EMBL/GenBank/DDBJ databases">
        <title>Chitinophagaceae sp. K23C18032701, a novel bacterium isolated from forest soil.</title>
        <authorList>
            <person name="Wang C."/>
        </authorList>
    </citation>
    <scope>NUCLEOTIDE SEQUENCE [LARGE SCALE GENOMIC DNA]</scope>
    <source>
        <strain evidence="2 3">K23C18032701</strain>
    </source>
</reference>
<evidence type="ECO:0000313" key="3">
    <source>
        <dbReference type="Proteomes" id="UP000261284"/>
    </source>
</evidence>
<dbReference type="Pfam" id="PF14730">
    <property type="entry name" value="DUF4468"/>
    <property type="match status" value="1"/>
</dbReference>
<dbReference type="AlphaFoldDB" id="A0A3E1NQ78"/>
<accession>A0A3E1NQ78</accession>
<feature type="domain" description="DUF4468" evidence="1">
    <location>
        <begin position="31"/>
        <end position="113"/>
    </location>
</feature>
<evidence type="ECO:0000313" key="2">
    <source>
        <dbReference type="EMBL" id="RFM30070.1"/>
    </source>
</evidence>
<dbReference type="Gene3D" id="3.30.530.80">
    <property type="match status" value="1"/>
</dbReference>
<evidence type="ECO:0000259" key="1">
    <source>
        <dbReference type="Pfam" id="PF14730"/>
    </source>
</evidence>
<keyword evidence="3" id="KW-1185">Reference proteome</keyword>
<dbReference type="RefSeq" id="WP_116845826.1">
    <property type="nucleotide sequence ID" value="NZ_QTJU01000001.1"/>
</dbReference>
<dbReference type="EMBL" id="QTJU01000001">
    <property type="protein sequence ID" value="RFM30070.1"/>
    <property type="molecule type" value="Genomic_DNA"/>
</dbReference>
<organism evidence="2 3">
    <name type="scientific">Deminuibacter soli</name>
    <dbReference type="NCBI Taxonomy" id="2291815"/>
    <lineage>
        <taxon>Bacteria</taxon>
        <taxon>Pseudomonadati</taxon>
        <taxon>Bacteroidota</taxon>
        <taxon>Chitinophagia</taxon>
        <taxon>Chitinophagales</taxon>
        <taxon>Chitinophagaceae</taxon>
        <taxon>Deminuibacter</taxon>
    </lineage>
</organism>
<name>A0A3E1NQ78_9BACT</name>
<proteinExistence type="predicted"/>
<gene>
    <name evidence="2" type="ORF">DXN05_03600</name>
</gene>
<comment type="caution">
    <text evidence="2">The sequence shown here is derived from an EMBL/GenBank/DDBJ whole genome shotgun (WGS) entry which is preliminary data.</text>
</comment>
<dbReference type="OrthoDB" id="1430410at2"/>